<comment type="caution">
    <text evidence="1">The sequence shown here is derived from an EMBL/GenBank/DDBJ whole genome shotgun (WGS) entry which is preliminary data.</text>
</comment>
<dbReference type="EMBL" id="BMAW01047518">
    <property type="protein sequence ID" value="GFS61222.1"/>
    <property type="molecule type" value="Genomic_DNA"/>
</dbReference>
<gene>
    <name evidence="1" type="ORF">NPIL_659341</name>
</gene>
<proteinExistence type="predicted"/>
<evidence type="ECO:0000313" key="1">
    <source>
        <dbReference type="EMBL" id="GFS61222.1"/>
    </source>
</evidence>
<dbReference type="AlphaFoldDB" id="A0A8X6IUI0"/>
<name>A0A8X6IUI0_NEPPI</name>
<organism evidence="1 2">
    <name type="scientific">Nephila pilipes</name>
    <name type="common">Giant wood spider</name>
    <name type="synonym">Nephila maculata</name>
    <dbReference type="NCBI Taxonomy" id="299642"/>
    <lineage>
        <taxon>Eukaryota</taxon>
        <taxon>Metazoa</taxon>
        <taxon>Ecdysozoa</taxon>
        <taxon>Arthropoda</taxon>
        <taxon>Chelicerata</taxon>
        <taxon>Arachnida</taxon>
        <taxon>Araneae</taxon>
        <taxon>Araneomorphae</taxon>
        <taxon>Entelegynae</taxon>
        <taxon>Araneoidea</taxon>
        <taxon>Nephilidae</taxon>
        <taxon>Nephila</taxon>
    </lineage>
</organism>
<protein>
    <submittedName>
        <fullName evidence="1">Uncharacterized protein</fullName>
    </submittedName>
</protein>
<accession>A0A8X6IUI0</accession>
<keyword evidence="2" id="KW-1185">Reference proteome</keyword>
<dbReference type="Proteomes" id="UP000887013">
    <property type="component" value="Unassembled WGS sequence"/>
</dbReference>
<sequence length="110" mass="12763">MLSLPYNCSRPTLEKVLEDSFIPRHGISKCDRPNDDSRLIRCLLRHRDVSHALICMDEKMRASFLTMLFLLEENFCAPLPVCELFKRWRFFAIPPLTISPGKSAAPWLDI</sequence>
<reference evidence="1" key="1">
    <citation type="submission" date="2020-08" db="EMBL/GenBank/DDBJ databases">
        <title>Multicomponent nature underlies the extraordinary mechanical properties of spider dragline silk.</title>
        <authorList>
            <person name="Kono N."/>
            <person name="Nakamura H."/>
            <person name="Mori M."/>
            <person name="Yoshida Y."/>
            <person name="Ohtoshi R."/>
            <person name="Malay A.D."/>
            <person name="Moran D.A.P."/>
            <person name="Tomita M."/>
            <person name="Numata K."/>
            <person name="Arakawa K."/>
        </authorList>
    </citation>
    <scope>NUCLEOTIDE SEQUENCE</scope>
</reference>
<evidence type="ECO:0000313" key="2">
    <source>
        <dbReference type="Proteomes" id="UP000887013"/>
    </source>
</evidence>